<sequence length="156" mass="17155">MLTGCFISCGSRGLTLPKEIRMSDVDLVQQFLGHIFAGEMAQALALVHPQARFIGARPTGDARVPLYGTHEGRAGAEHFFRTFAELLIPGDFEVIGRFGGAGYVTFFGKFCHSARKTGRPFLSDWALVAQIDNGMIRFYHFYEDTAALEAALLPIP</sequence>
<dbReference type="AlphaFoldDB" id="A0A255XVC5"/>
<comment type="caution">
    <text evidence="2">The sequence shown here is derived from an EMBL/GenBank/DDBJ whole genome shotgun (WGS) entry which is preliminary data.</text>
</comment>
<accession>A0A255XVC5</accession>
<dbReference type="InterPro" id="IPR032710">
    <property type="entry name" value="NTF2-like_dom_sf"/>
</dbReference>
<dbReference type="EMBL" id="NOXS01000028">
    <property type="protein sequence ID" value="OYQ20375.1"/>
    <property type="molecule type" value="Genomic_DNA"/>
</dbReference>
<name>A0A255XVC5_9PROT</name>
<dbReference type="InterPro" id="IPR037401">
    <property type="entry name" value="SnoaL-like"/>
</dbReference>
<dbReference type="SUPFAM" id="SSF54427">
    <property type="entry name" value="NTF2-like"/>
    <property type="match status" value="1"/>
</dbReference>
<organism evidence="2 3">
    <name type="scientific">Elstera cyanobacteriorum</name>
    <dbReference type="NCBI Taxonomy" id="2022747"/>
    <lineage>
        <taxon>Bacteria</taxon>
        <taxon>Pseudomonadati</taxon>
        <taxon>Pseudomonadota</taxon>
        <taxon>Alphaproteobacteria</taxon>
        <taxon>Rhodospirillales</taxon>
        <taxon>Rhodospirillaceae</taxon>
        <taxon>Elstera</taxon>
    </lineage>
</organism>
<evidence type="ECO:0000313" key="2">
    <source>
        <dbReference type="EMBL" id="OYQ20375.1"/>
    </source>
</evidence>
<dbReference type="Proteomes" id="UP000216361">
    <property type="component" value="Unassembled WGS sequence"/>
</dbReference>
<dbReference type="Gene3D" id="3.10.450.50">
    <property type="match status" value="1"/>
</dbReference>
<gene>
    <name evidence="2" type="ORF">CHR90_04710</name>
</gene>
<evidence type="ECO:0000313" key="3">
    <source>
        <dbReference type="Proteomes" id="UP000216361"/>
    </source>
</evidence>
<feature type="domain" description="SnoaL-like" evidence="1">
    <location>
        <begin position="28"/>
        <end position="137"/>
    </location>
</feature>
<dbReference type="OrthoDB" id="7869337at2"/>
<protein>
    <recommendedName>
        <fullName evidence="1">SnoaL-like domain-containing protein</fullName>
    </recommendedName>
</protein>
<evidence type="ECO:0000259" key="1">
    <source>
        <dbReference type="Pfam" id="PF12680"/>
    </source>
</evidence>
<keyword evidence="3" id="KW-1185">Reference proteome</keyword>
<proteinExistence type="predicted"/>
<dbReference type="Pfam" id="PF12680">
    <property type="entry name" value="SnoaL_2"/>
    <property type="match status" value="1"/>
</dbReference>
<reference evidence="2 3" key="1">
    <citation type="submission" date="2017-07" db="EMBL/GenBank/DDBJ databases">
        <title>Elstera cyanobacteriorum sp. nov., a novel bacterium isolated from cyanobacterial aggregates in a eutrophic lake.</title>
        <authorList>
            <person name="Cai H."/>
        </authorList>
    </citation>
    <scope>NUCLEOTIDE SEQUENCE [LARGE SCALE GENOMIC DNA]</scope>
    <source>
        <strain evidence="2 3">TH019</strain>
    </source>
</reference>